<evidence type="ECO:0000313" key="3">
    <source>
        <dbReference type="Proteomes" id="UP000194267"/>
    </source>
</evidence>
<evidence type="ECO:0000313" key="2">
    <source>
        <dbReference type="EMBL" id="OTA40176.1"/>
    </source>
</evidence>
<organism evidence="2 3">
    <name type="scientific">Symbiobacterium thermophilum</name>
    <dbReference type="NCBI Taxonomy" id="2734"/>
    <lineage>
        <taxon>Bacteria</taxon>
        <taxon>Bacillati</taxon>
        <taxon>Bacillota</taxon>
        <taxon>Clostridia</taxon>
        <taxon>Eubacteriales</taxon>
        <taxon>Symbiobacteriaceae</taxon>
        <taxon>Symbiobacterium</taxon>
    </lineage>
</organism>
<dbReference type="Gene3D" id="1.10.1220.10">
    <property type="entry name" value="Met repressor-like"/>
    <property type="match status" value="1"/>
</dbReference>
<feature type="compositionally biased region" description="Basic and acidic residues" evidence="1">
    <location>
        <begin position="19"/>
        <end position="34"/>
    </location>
</feature>
<gene>
    <name evidence="2" type="ORF">A6D92_22115</name>
</gene>
<dbReference type="InterPro" id="IPR013321">
    <property type="entry name" value="Arc_rbn_hlx_hlx"/>
</dbReference>
<dbReference type="Proteomes" id="UP000194267">
    <property type="component" value="Unassembled WGS sequence"/>
</dbReference>
<proteinExistence type="predicted"/>
<feature type="compositionally biased region" description="Low complexity" evidence="1">
    <location>
        <begin position="1"/>
        <end position="16"/>
    </location>
</feature>
<accession>A0A1Y2T305</accession>
<name>A0A1Y2T305_SYMTR</name>
<comment type="caution">
    <text evidence="2">The sequence shown here is derived from an EMBL/GenBank/DDBJ whole genome shotgun (WGS) entry which is preliminary data.</text>
</comment>
<feature type="region of interest" description="Disordered" evidence="1">
    <location>
        <begin position="1"/>
        <end position="34"/>
    </location>
</feature>
<dbReference type="EMBL" id="LWLV01002498">
    <property type="protein sequence ID" value="OTA40176.1"/>
    <property type="molecule type" value="Genomic_DNA"/>
</dbReference>
<sequence>MAADPALPAAGFGPAADETDSRAAPERTDRDAPIHEVERIHVEEGKRRDMREQLRRGYRAMARINRVLAEEGPIFERIGGLP</sequence>
<evidence type="ECO:0000256" key="1">
    <source>
        <dbReference type="SAM" id="MobiDB-lite"/>
    </source>
</evidence>
<dbReference type="GO" id="GO:0006355">
    <property type="term" value="P:regulation of DNA-templated transcription"/>
    <property type="evidence" value="ECO:0007669"/>
    <property type="project" value="InterPro"/>
</dbReference>
<dbReference type="AlphaFoldDB" id="A0A1Y2T305"/>
<reference evidence="3" key="1">
    <citation type="submission" date="2016-04" db="EMBL/GenBank/DDBJ databases">
        <authorList>
            <person name="Antunes L.P."/>
            <person name="Martins L.F."/>
            <person name="Pereira R.V."/>
            <person name="Thomas A.M."/>
            <person name="Barbosa D."/>
            <person name="Nascimento L."/>
            <person name="Silva G.M."/>
            <person name="Condomitti G.W."/>
            <person name="Digiampietri L.A."/>
            <person name="Lombardi K.C."/>
            <person name="Ramos P.L."/>
            <person name="Quaggio R.B."/>
            <person name="Oliveira J.C."/>
            <person name="Pascon R.C."/>
            <person name="Cruz J.B."/>
            <person name="Silva A.M."/>
            <person name="Setubal J.C."/>
        </authorList>
    </citation>
    <scope>NUCLEOTIDE SEQUENCE [LARGE SCALE GENOMIC DNA]</scope>
</reference>
<protein>
    <submittedName>
        <fullName evidence="2">Uncharacterized protein</fullName>
    </submittedName>
</protein>